<name>A0A9D1PPI3_9FIRM</name>
<feature type="transmembrane region" description="Helical" evidence="1">
    <location>
        <begin position="128"/>
        <end position="151"/>
    </location>
</feature>
<reference evidence="2" key="2">
    <citation type="submission" date="2021-04" db="EMBL/GenBank/DDBJ databases">
        <authorList>
            <person name="Gilroy R."/>
        </authorList>
    </citation>
    <scope>NUCLEOTIDE SEQUENCE</scope>
    <source>
        <strain evidence="2">5790</strain>
    </source>
</reference>
<gene>
    <name evidence="2" type="ORF">H9900_00625</name>
</gene>
<evidence type="ECO:0000313" key="2">
    <source>
        <dbReference type="EMBL" id="HIV85295.1"/>
    </source>
</evidence>
<feature type="transmembrane region" description="Helical" evidence="1">
    <location>
        <begin position="24"/>
        <end position="44"/>
    </location>
</feature>
<proteinExistence type="predicted"/>
<dbReference type="EMBL" id="DXIJ01000008">
    <property type="protein sequence ID" value="HIV85295.1"/>
    <property type="molecule type" value="Genomic_DNA"/>
</dbReference>
<keyword evidence="1" id="KW-0812">Transmembrane</keyword>
<sequence length="160" mass="18258">MLNVQQELAAQRVESKLYFDVKRFFGMLLVWFVCGVFSFFPLLLRPMFTRVMTSVDMGYFYMVMNDNDVLYLSAVLSILAVGMAVFLGRRNSMFTYLLAFLEVVAIFLGMMGYLMLEGDPIVFGENVYMINCGFLIAAAVMAVVMFTTVSFRRREGVGDR</sequence>
<reference evidence="2" key="1">
    <citation type="journal article" date="2021" name="PeerJ">
        <title>Extensive microbial diversity within the chicken gut microbiome revealed by metagenomics and culture.</title>
        <authorList>
            <person name="Gilroy R."/>
            <person name="Ravi A."/>
            <person name="Getino M."/>
            <person name="Pursley I."/>
            <person name="Horton D.L."/>
            <person name="Alikhan N.F."/>
            <person name="Baker D."/>
            <person name="Gharbi K."/>
            <person name="Hall N."/>
            <person name="Watson M."/>
            <person name="Adriaenssens E.M."/>
            <person name="Foster-Nyarko E."/>
            <person name="Jarju S."/>
            <person name="Secka A."/>
            <person name="Antonio M."/>
            <person name="Oren A."/>
            <person name="Chaudhuri R.R."/>
            <person name="La Ragione R."/>
            <person name="Hildebrand F."/>
            <person name="Pallen M.J."/>
        </authorList>
    </citation>
    <scope>NUCLEOTIDE SEQUENCE</scope>
    <source>
        <strain evidence="2">5790</strain>
    </source>
</reference>
<organism evidence="2 3">
    <name type="scientific">Candidatus Monoglobus merdigallinarum</name>
    <dbReference type="NCBI Taxonomy" id="2838698"/>
    <lineage>
        <taxon>Bacteria</taxon>
        <taxon>Bacillati</taxon>
        <taxon>Bacillota</taxon>
        <taxon>Clostridia</taxon>
        <taxon>Monoglobales</taxon>
        <taxon>Monoglobaceae</taxon>
        <taxon>Monoglobus</taxon>
    </lineage>
</organism>
<keyword evidence="1" id="KW-0472">Membrane</keyword>
<feature type="transmembrane region" description="Helical" evidence="1">
    <location>
        <begin position="69"/>
        <end position="87"/>
    </location>
</feature>
<dbReference type="AlphaFoldDB" id="A0A9D1PPI3"/>
<protein>
    <submittedName>
        <fullName evidence="2">Uncharacterized protein</fullName>
    </submittedName>
</protein>
<accession>A0A9D1PPI3</accession>
<evidence type="ECO:0000256" key="1">
    <source>
        <dbReference type="SAM" id="Phobius"/>
    </source>
</evidence>
<dbReference type="Proteomes" id="UP000824162">
    <property type="component" value="Unassembled WGS sequence"/>
</dbReference>
<evidence type="ECO:0000313" key="3">
    <source>
        <dbReference type="Proteomes" id="UP000824162"/>
    </source>
</evidence>
<comment type="caution">
    <text evidence="2">The sequence shown here is derived from an EMBL/GenBank/DDBJ whole genome shotgun (WGS) entry which is preliminary data.</text>
</comment>
<keyword evidence="1" id="KW-1133">Transmembrane helix</keyword>
<feature type="transmembrane region" description="Helical" evidence="1">
    <location>
        <begin position="94"/>
        <end position="116"/>
    </location>
</feature>